<accession>A0A239HUY2</accession>
<keyword evidence="4" id="KW-1185">Reference proteome</keyword>
<gene>
    <name evidence="2" type="ORF">SAMN05216189_100586</name>
    <name evidence="3" type="ORF">SAMN06295949_108102</name>
</gene>
<keyword evidence="1" id="KW-0812">Transmembrane</keyword>
<proteinExistence type="predicted"/>
<evidence type="ECO:0000313" key="2">
    <source>
        <dbReference type="EMBL" id="SDI44860.1"/>
    </source>
</evidence>
<name>A0A239HUY2_9PSED</name>
<dbReference type="AlphaFoldDB" id="A0A239HUY2"/>
<reference evidence="3 4" key="2">
    <citation type="submission" date="2017-06" db="EMBL/GenBank/DDBJ databases">
        <authorList>
            <person name="Varghese N."/>
            <person name="Submissions S."/>
        </authorList>
    </citation>
    <scope>NUCLEOTIDE SEQUENCE [LARGE SCALE GENOMIC DNA]</scope>
    <source>
        <strain evidence="3 4">RLD-1</strain>
    </source>
</reference>
<keyword evidence="1" id="KW-1133">Transmembrane helix</keyword>
<evidence type="ECO:0000256" key="1">
    <source>
        <dbReference type="SAM" id="Phobius"/>
    </source>
</evidence>
<evidence type="ECO:0008006" key="6">
    <source>
        <dbReference type="Google" id="ProtNLM"/>
    </source>
</evidence>
<evidence type="ECO:0000313" key="3">
    <source>
        <dbReference type="EMBL" id="SNS85081.1"/>
    </source>
</evidence>
<dbReference type="RefSeq" id="WP_141137690.1">
    <property type="nucleotide sequence ID" value="NZ_FZPC01000008.1"/>
</dbReference>
<evidence type="ECO:0000313" key="4">
    <source>
        <dbReference type="Proteomes" id="UP000198309"/>
    </source>
</evidence>
<reference evidence="2 5" key="1">
    <citation type="submission" date="2016-10" db="EMBL/GenBank/DDBJ databases">
        <authorList>
            <person name="de Groot N.N."/>
        </authorList>
    </citation>
    <scope>NUCLEOTIDE SEQUENCE [LARGE SCALE GENOMIC DNA]</scope>
    <source>
        <strain evidence="2 5">CCM 7361</strain>
    </source>
</reference>
<sequence>MDAPVFPSPSTEARGQQGYVLLDALIGVVLMSILCLGLALGMAMTLANQRNGNLQALAVAQMRDLLQRNGQDGVDLCAREGAVIQLPGSARPIPVTVTGCAATTVQVAGTTLGKISPPLLLKVSLDGDEIAVGGGA</sequence>
<dbReference type="Proteomes" id="UP000199693">
    <property type="component" value="Unassembled WGS sequence"/>
</dbReference>
<dbReference type="EMBL" id="FNEC01000005">
    <property type="protein sequence ID" value="SDI44860.1"/>
    <property type="molecule type" value="Genomic_DNA"/>
</dbReference>
<evidence type="ECO:0000313" key="5">
    <source>
        <dbReference type="Proteomes" id="UP000199693"/>
    </source>
</evidence>
<keyword evidence="1" id="KW-0472">Membrane</keyword>
<dbReference type="Proteomes" id="UP000198309">
    <property type="component" value="Unassembled WGS sequence"/>
</dbReference>
<protein>
    <recommendedName>
        <fullName evidence="6">Type IV pilus assembly protein PilV</fullName>
    </recommendedName>
</protein>
<organism evidence="2 5">
    <name type="scientific">Pseudomonas delhiensis</name>
    <dbReference type="NCBI Taxonomy" id="366289"/>
    <lineage>
        <taxon>Bacteria</taxon>
        <taxon>Pseudomonadati</taxon>
        <taxon>Pseudomonadota</taxon>
        <taxon>Gammaproteobacteria</taxon>
        <taxon>Pseudomonadales</taxon>
        <taxon>Pseudomonadaceae</taxon>
        <taxon>Pseudomonas</taxon>
    </lineage>
</organism>
<feature type="transmembrane region" description="Helical" evidence="1">
    <location>
        <begin position="20"/>
        <end position="40"/>
    </location>
</feature>
<dbReference type="EMBL" id="FZPC01000008">
    <property type="protein sequence ID" value="SNS85081.1"/>
    <property type="molecule type" value="Genomic_DNA"/>
</dbReference>